<keyword evidence="2" id="KW-0131">Cell cycle</keyword>
<feature type="region of interest" description="Disordered" evidence="3">
    <location>
        <begin position="1"/>
        <end position="69"/>
    </location>
</feature>
<evidence type="ECO:0000313" key="4">
    <source>
        <dbReference type="EMBL" id="KAK4785950.1"/>
    </source>
</evidence>
<protein>
    <submittedName>
        <fullName evidence="4">Uncharacterized protein</fullName>
    </submittedName>
</protein>
<dbReference type="PANTHER" id="PTHR33142:SF89">
    <property type="entry name" value="CYCLIN-DEPENDENT PROTEIN KINASE INHIBITOR SMR2"/>
    <property type="match status" value="1"/>
</dbReference>
<feature type="region of interest" description="Disordered" evidence="3">
    <location>
        <begin position="98"/>
        <end position="129"/>
    </location>
</feature>
<dbReference type="PANTHER" id="PTHR33142">
    <property type="entry name" value="CYCLIN-DEPENDENT PROTEIN KINASE INHIBITOR SMR13"/>
    <property type="match status" value="1"/>
</dbReference>
<keyword evidence="5" id="KW-1185">Reference proteome</keyword>
<evidence type="ECO:0000256" key="3">
    <source>
        <dbReference type="SAM" id="MobiDB-lite"/>
    </source>
</evidence>
<feature type="compositionally biased region" description="Basic and acidic residues" evidence="3">
    <location>
        <begin position="105"/>
        <end position="119"/>
    </location>
</feature>
<accession>A0AAN7LRC3</accession>
<proteinExistence type="predicted"/>
<name>A0AAN7LRC3_TRANT</name>
<keyword evidence="1" id="KW-0649">Protein kinase inhibitor</keyword>
<gene>
    <name evidence="4" type="ORF">SAY86_002639</name>
</gene>
<feature type="compositionally biased region" description="Basic residues" evidence="3">
    <location>
        <begin position="60"/>
        <end position="69"/>
    </location>
</feature>
<dbReference type="EMBL" id="JAXQNO010000013">
    <property type="protein sequence ID" value="KAK4785950.1"/>
    <property type="molecule type" value="Genomic_DNA"/>
</dbReference>
<dbReference type="InterPro" id="IPR040389">
    <property type="entry name" value="SMR"/>
</dbReference>
<dbReference type="Proteomes" id="UP001346149">
    <property type="component" value="Unassembled WGS sequence"/>
</dbReference>
<dbReference type="GO" id="GO:0032875">
    <property type="term" value="P:regulation of DNA endoreduplication"/>
    <property type="evidence" value="ECO:0007669"/>
    <property type="project" value="InterPro"/>
</dbReference>
<sequence length="150" mass="16856">MSMDQDLLKSDHLPGGGLQAELSAGENYDSRQPDYDRDGFRTPVSDDHKIPVAKSCPPTPRKRQQPAAITHKRKLTQFFEDTRRGEMESFFEMAMMNKPGNKRRCTSDKKENQMNKEENGAGGREGGREGPLGLLKRVLDAAALSHIREI</sequence>
<dbReference type="GO" id="GO:0004860">
    <property type="term" value="F:protein kinase inhibitor activity"/>
    <property type="evidence" value="ECO:0007669"/>
    <property type="project" value="UniProtKB-KW"/>
</dbReference>
<evidence type="ECO:0000256" key="1">
    <source>
        <dbReference type="ARBA" id="ARBA00023013"/>
    </source>
</evidence>
<feature type="compositionally biased region" description="Basic and acidic residues" evidence="3">
    <location>
        <begin position="1"/>
        <end position="12"/>
    </location>
</feature>
<evidence type="ECO:0000256" key="2">
    <source>
        <dbReference type="ARBA" id="ARBA00023306"/>
    </source>
</evidence>
<feature type="compositionally biased region" description="Basic and acidic residues" evidence="3">
    <location>
        <begin position="28"/>
        <end position="50"/>
    </location>
</feature>
<evidence type="ECO:0000313" key="5">
    <source>
        <dbReference type="Proteomes" id="UP001346149"/>
    </source>
</evidence>
<reference evidence="4 5" key="1">
    <citation type="journal article" date="2023" name="Hortic Res">
        <title>Pangenome of water caltrop reveals structural variations and asymmetric subgenome divergence after allopolyploidization.</title>
        <authorList>
            <person name="Zhang X."/>
            <person name="Chen Y."/>
            <person name="Wang L."/>
            <person name="Yuan Y."/>
            <person name="Fang M."/>
            <person name="Shi L."/>
            <person name="Lu R."/>
            <person name="Comes H.P."/>
            <person name="Ma Y."/>
            <person name="Chen Y."/>
            <person name="Huang G."/>
            <person name="Zhou Y."/>
            <person name="Zheng Z."/>
            <person name="Qiu Y."/>
        </authorList>
    </citation>
    <scope>NUCLEOTIDE SEQUENCE [LARGE SCALE GENOMIC DNA]</scope>
    <source>
        <strain evidence="4">F231</strain>
    </source>
</reference>
<organism evidence="4 5">
    <name type="scientific">Trapa natans</name>
    <name type="common">Water chestnut</name>
    <dbReference type="NCBI Taxonomy" id="22666"/>
    <lineage>
        <taxon>Eukaryota</taxon>
        <taxon>Viridiplantae</taxon>
        <taxon>Streptophyta</taxon>
        <taxon>Embryophyta</taxon>
        <taxon>Tracheophyta</taxon>
        <taxon>Spermatophyta</taxon>
        <taxon>Magnoliopsida</taxon>
        <taxon>eudicotyledons</taxon>
        <taxon>Gunneridae</taxon>
        <taxon>Pentapetalae</taxon>
        <taxon>rosids</taxon>
        <taxon>malvids</taxon>
        <taxon>Myrtales</taxon>
        <taxon>Lythraceae</taxon>
        <taxon>Trapa</taxon>
    </lineage>
</organism>
<comment type="caution">
    <text evidence="4">The sequence shown here is derived from an EMBL/GenBank/DDBJ whole genome shotgun (WGS) entry which is preliminary data.</text>
</comment>
<dbReference type="AlphaFoldDB" id="A0AAN7LRC3"/>